<name>A0A8J1YB39_OWEFU</name>
<proteinExistence type="predicted"/>
<protein>
    <recommendedName>
        <fullName evidence="1">DUF4440 domain-containing protein</fullName>
    </recommendedName>
</protein>
<dbReference type="Pfam" id="PF14534">
    <property type="entry name" value="DUF4440"/>
    <property type="match status" value="1"/>
</dbReference>
<keyword evidence="3" id="KW-1185">Reference proteome</keyword>
<accession>A0A8J1YB39</accession>
<sequence>MSQPEPDEICAQIRSHSFGSFGASVRNFVCYLSKRKFSTMDGQDFKDVVVAKNEKLMAAYKAKNFPACAELYSEDCQIFPPGAPATPGRQGVIDVYSKTYACGAETLVNSTDEVMCCGELGVELASYKLLKPSGNIMEHGKAIVVWKKTKGEWLLHWDIFNANK</sequence>
<dbReference type="Proteomes" id="UP000749559">
    <property type="component" value="Unassembled WGS sequence"/>
</dbReference>
<organism evidence="2 3">
    <name type="scientific">Owenia fusiformis</name>
    <name type="common">Polychaete worm</name>
    <dbReference type="NCBI Taxonomy" id="6347"/>
    <lineage>
        <taxon>Eukaryota</taxon>
        <taxon>Metazoa</taxon>
        <taxon>Spiralia</taxon>
        <taxon>Lophotrochozoa</taxon>
        <taxon>Annelida</taxon>
        <taxon>Polychaeta</taxon>
        <taxon>Sedentaria</taxon>
        <taxon>Canalipalpata</taxon>
        <taxon>Sabellida</taxon>
        <taxon>Oweniida</taxon>
        <taxon>Oweniidae</taxon>
        <taxon>Owenia</taxon>
    </lineage>
</organism>
<feature type="domain" description="DUF4440" evidence="1">
    <location>
        <begin position="51"/>
        <end position="155"/>
    </location>
</feature>
<dbReference type="Gene3D" id="3.10.450.50">
    <property type="match status" value="1"/>
</dbReference>
<dbReference type="AlphaFoldDB" id="A0A8J1YB39"/>
<dbReference type="EMBL" id="CAIIXF020000007">
    <property type="protein sequence ID" value="CAH1790261.1"/>
    <property type="molecule type" value="Genomic_DNA"/>
</dbReference>
<dbReference type="OrthoDB" id="5970825at2759"/>
<dbReference type="SUPFAM" id="SSF54427">
    <property type="entry name" value="NTF2-like"/>
    <property type="match status" value="1"/>
</dbReference>
<reference evidence="2" key="1">
    <citation type="submission" date="2022-03" db="EMBL/GenBank/DDBJ databases">
        <authorList>
            <person name="Martin C."/>
        </authorList>
    </citation>
    <scope>NUCLEOTIDE SEQUENCE</scope>
</reference>
<evidence type="ECO:0000313" key="3">
    <source>
        <dbReference type="Proteomes" id="UP000749559"/>
    </source>
</evidence>
<dbReference type="InterPro" id="IPR027843">
    <property type="entry name" value="DUF4440"/>
</dbReference>
<comment type="caution">
    <text evidence="2">The sequence shown here is derived from an EMBL/GenBank/DDBJ whole genome shotgun (WGS) entry which is preliminary data.</text>
</comment>
<gene>
    <name evidence="2" type="ORF">OFUS_LOCUS15491</name>
</gene>
<dbReference type="InterPro" id="IPR032710">
    <property type="entry name" value="NTF2-like_dom_sf"/>
</dbReference>
<evidence type="ECO:0000313" key="2">
    <source>
        <dbReference type="EMBL" id="CAH1790261.1"/>
    </source>
</evidence>
<evidence type="ECO:0000259" key="1">
    <source>
        <dbReference type="Pfam" id="PF14534"/>
    </source>
</evidence>